<name>A0A1C3RF84_9PROT</name>
<gene>
    <name evidence="1" type="ORF">MTBPR1_140071</name>
</gene>
<dbReference type="STRING" id="1867952.MTBPR1_140071"/>
<accession>A0A1C3RF84</accession>
<protein>
    <submittedName>
        <fullName evidence="1">Uncharacterized protein</fullName>
    </submittedName>
</protein>
<organism evidence="1 2">
    <name type="scientific">Candidatus Terasakiella magnetica</name>
    <dbReference type="NCBI Taxonomy" id="1867952"/>
    <lineage>
        <taxon>Bacteria</taxon>
        <taxon>Pseudomonadati</taxon>
        <taxon>Pseudomonadota</taxon>
        <taxon>Alphaproteobacteria</taxon>
        <taxon>Rhodospirillales</taxon>
        <taxon>Terasakiellaceae</taxon>
        <taxon>Terasakiella</taxon>
    </lineage>
</organism>
<dbReference type="OrthoDB" id="8486000at2"/>
<dbReference type="RefSeq" id="WP_069186645.1">
    <property type="nucleotide sequence ID" value="NZ_FLYE01000006.1"/>
</dbReference>
<reference evidence="1 2" key="1">
    <citation type="submission" date="2016-07" db="EMBL/GenBank/DDBJ databases">
        <authorList>
            <person name="Lefevre C.T."/>
        </authorList>
    </citation>
    <scope>NUCLEOTIDE SEQUENCE [LARGE SCALE GENOMIC DNA]</scope>
    <source>
        <strain evidence="1">PR1</strain>
    </source>
</reference>
<evidence type="ECO:0000313" key="2">
    <source>
        <dbReference type="Proteomes" id="UP000231658"/>
    </source>
</evidence>
<dbReference type="EMBL" id="FLYE01000006">
    <property type="protein sequence ID" value="SCA55953.1"/>
    <property type="molecule type" value="Genomic_DNA"/>
</dbReference>
<sequence>MSEEGLFKLKKRTVKLLAVPLPREYSQSWRKRYADHPDFETAKAVRRLLMNAHNGKPESTLDSYKRQILKDEELSAFFKSCFKAGEDAWRDEIERVRNGGSSNSLPFRPVLENLDTWRSWGRMLIENEV</sequence>
<dbReference type="AlphaFoldDB" id="A0A1C3RF84"/>
<evidence type="ECO:0000313" key="1">
    <source>
        <dbReference type="EMBL" id="SCA55953.1"/>
    </source>
</evidence>
<proteinExistence type="predicted"/>
<dbReference type="Proteomes" id="UP000231658">
    <property type="component" value="Unassembled WGS sequence"/>
</dbReference>
<keyword evidence="2" id="KW-1185">Reference proteome</keyword>